<feature type="signal peptide" evidence="1">
    <location>
        <begin position="1"/>
        <end position="17"/>
    </location>
</feature>
<evidence type="ECO:0000256" key="1">
    <source>
        <dbReference type="SAM" id="SignalP"/>
    </source>
</evidence>
<name>A0ABT4XWL0_9RHOB</name>
<gene>
    <name evidence="2" type="ORF">PFY00_16390</name>
</gene>
<reference evidence="2 3" key="1">
    <citation type="submission" date="2023-01" db="EMBL/GenBank/DDBJ databases">
        <title>Thalassococcus onchidii sp. nov., isolated from a marine invertebrate from the South China Sea.</title>
        <authorList>
            <person name="Xu S."/>
            <person name="Liu Z."/>
            <person name="Xu Y."/>
        </authorList>
    </citation>
    <scope>NUCLEOTIDE SEQUENCE [LARGE SCALE GENOMIC DNA]</scope>
    <source>
        <strain evidence="2 3">KCTC 32084</strain>
    </source>
</reference>
<organism evidence="2 3">
    <name type="scientific">Thalassococcus lentus</name>
    <dbReference type="NCBI Taxonomy" id="1210524"/>
    <lineage>
        <taxon>Bacteria</taxon>
        <taxon>Pseudomonadati</taxon>
        <taxon>Pseudomonadota</taxon>
        <taxon>Alphaproteobacteria</taxon>
        <taxon>Rhodobacterales</taxon>
        <taxon>Roseobacteraceae</taxon>
        <taxon>Thalassococcus</taxon>
    </lineage>
</organism>
<feature type="chain" id="PRO_5047491316" evidence="1">
    <location>
        <begin position="18"/>
        <end position="142"/>
    </location>
</feature>
<dbReference type="EMBL" id="JAQIOY010000008">
    <property type="protein sequence ID" value="MDA7426318.1"/>
    <property type="molecule type" value="Genomic_DNA"/>
</dbReference>
<dbReference type="RefSeq" id="WP_271433671.1">
    <property type="nucleotide sequence ID" value="NZ_JAQIOY010000008.1"/>
</dbReference>
<accession>A0ABT4XWL0</accession>
<keyword evidence="1" id="KW-0732">Signal</keyword>
<evidence type="ECO:0000313" key="2">
    <source>
        <dbReference type="EMBL" id="MDA7426318.1"/>
    </source>
</evidence>
<protein>
    <submittedName>
        <fullName evidence="2">Uncharacterized protein</fullName>
    </submittedName>
</protein>
<dbReference type="Proteomes" id="UP001210720">
    <property type="component" value="Unassembled WGS sequence"/>
</dbReference>
<sequence length="142" mass="15370">MRALLITLCLFAAPVHAWDEPARGSQTRSDMLSAIRPHIEWALGAPVQFVVSDLRVSGNVGFASVTAQRPGGGAIDLYATPAYQRGEFDPEMSDGASIQALLQKSGDVWVATHHAIGATDVWYSWDGFCPIWQPVLSEICSN</sequence>
<evidence type="ECO:0000313" key="3">
    <source>
        <dbReference type="Proteomes" id="UP001210720"/>
    </source>
</evidence>
<comment type="caution">
    <text evidence="2">The sequence shown here is derived from an EMBL/GenBank/DDBJ whole genome shotgun (WGS) entry which is preliminary data.</text>
</comment>
<proteinExistence type="predicted"/>
<keyword evidence="3" id="KW-1185">Reference proteome</keyword>